<organism evidence="3 4">
    <name type="scientific">Polarella glacialis</name>
    <name type="common">Dinoflagellate</name>
    <dbReference type="NCBI Taxonomy" id="89957"/>
    <lineage>
        <taxon>Eukaryota</taxon>
        <taxon>Sar</taxon>
        <taxon>Alveolata</taxon>
        <taxon>Dinophyceae</taxon>
        <taxon>Suessiales</taxon>
        <taxon>Suessiaceae</taxon>
        <taxon>Polarella</taxon>
    </lineage>
</organism>
<dbReference type="AlphaFoldDB" id="A0A813LQJ0"/>
<gene>
    <name evidence="3" type="ORF">PGLA2088_LOCUS46339</name>
</gene>
<dbReference type="EMBL" id="CAJNNW010036132">
    <property type="protein sequence ID" value="CAE8732293.1"/>
    <property type="molecule type" value="Genomic_DNA"/>
</dbReference>
<dbReference type="Proteomes" id="UP000626109">
    <property type="component" value="Unassembled WGS sequence"/>
</dbReference>
<accession>A0A813LQJ0</accession>
<protein>
    <submittedName>
        <fullName evidence="3">Uncharacterized protein</fullName>
    </submittedName>
</protein>
<evidence type="ECO:0000313" key="4">
    <source>
        <dbReference type="Proteomes" id="UP000626109"/>
    </source>
</evidence>
<name>A0A813LQJ0_POLGL</name>
<keyword evidence="1" id="KW-0175">Coiled coil</keyword>
<feature type="coiled-coil region" evidence="1">
    <location>
        <begin position="181"/>
        <end position="208"/>
    </location>
</feature>
<proteinExistence type="predicted"/>
<evidence type="ECO:0000256" key="2">
    <source>
        <dbReference type="SAM" id="MobiDB-lite"/>
    </source>
</evidence>
<feature type="region of interest" description="Disordered" evidence="2">
    <location>
        <begin position="391"/>
        <end position="437"/>
    </location>
</feature>
<sequence>MAVEACAIYSMTALGVGSVGVAGYSHLTSWVRKVRGNPEIVTSAIPRPLQMPRIPASLIKSCKGSAGVSVVGELPQPTNVEFDGEDQIIAELKAAATLSEEHLRQALAAKDQIIAELKAAATQSEEHLWQALAAKDQIIAELKAAASFSEKHLWQALAAKERQIEELRGYAESISSAQVSHAEKDSEIKQLRAALAMAQQDKDQRIAELKAAAAHSEQHLRQALAAKTAESFLQTAESLEVANFHQEERSRLLQKLTMAKAEAFRPAANGTSVLENLTETPPKSANGSSLAVDIARFGKTREKRLSMEELQALHQHLAAAHTSARVAEAKHRDLERAAKREAVTKEALTQRLEEQKQTYEQKLKELQARLEESELATSAASPRSYRIASKASQSLDSVRGEASEEDLQLLRHPPAADQSCSEANRPQHRYSDRLTAAPGSPLQVRCCRSLR</sequence>
<feature type="coiled-coil region" evidence="1">
    <location>
        <begin position="338"/>
        <end position="376"/>
    </location>
</feature>
<evidence type="ECO:0000256" key="1">
    <source>
        <dbReference type="SAM" id="Coils"/>
    </source>
</evidence>
<evidence type="ECO:0000313" key="3">
    <source>
        <dbReference type="EMBL" id="CAE8732293.1"/>
    </source>
</evidence>
<comment type="caution">
    <text evidence="3">The sequence shown here is derived from an EMBL/GenBank/DDBJ whole genome shotgun (WGS) entry which is preliminary data.</text>
</comment>
<reference evidence="3" key="1">
    <citation type="submission" date="2021-02" db="EMBL/GenBank/DDBJ databases">
        <authorList>
            <person name="Dougan E. K."/>
            <person name="Rhodes N."/>
            <person name="Thang M."/>
            <person name="Chan C."/>
        </authorList>
    </citation>
    <scope>NUCLEOTIDE SEQUENCE</scope>
</reference>